<dbReference type="EMBL" id="BMCU01000003">
    <property type="protein sequence ID" value="GGG15356.1"/>
    <property type="molecule type" value="Genomic_DNA"/>
</dbReference>
<dbReference type="RefSeq" id="WP_188545801.1">
    <property type="nucleotide sequence ID" value="NZ_BMCU01000003.1"/>
</dbReference>
<keyword evidence="1" id="KW-0472">Membrane</keyword>
<proteinExistence type="predicted"/>
<dbReference type="Proteomes" id="UP000654257">
    <property type="component" value="Unassembled WGS sequence"/>
</dbReference>
<keyword evidence="1" id="KW-0812">Transmembrane</keyword>
<dbReference type="InterPro" id="IPR025443">
    <property type="entry name" value="DUF4307"/>
</dbReference>
<gene>
    <name evidence="2" type="ORF">GCM10007304_31800</name>
</gene>
<evidence type="ECO:0000313" key="3">
    <source>
        <dbReference type="Proteomes" id="UP000654257"/>
    </source>
</evidence>
<organism evidence="2 3">
    <name type="scientific">Rhodococcoides trifolii</name>
    <dbReference type="NCBI Taxonomy" id="908250"/>
    <lineage>
        <taxon>Bacteria</taxon>
        <taxon>Bacillati</taxon>
        <taxon>Actinomycetota</taxon>
        <taxon>Actinomycetes</taxon>
        <taxon>Mycobacteriales</taxon>
        <taxon>Nocardiaceae</taxon>
        <taxon>Rhodococcoides</taxon>
    </lineage>
</organism>
<dbReference type="Pfam" id="PF14155">
    <property type="entry name" value="DUF4307"/>
    <property type="match status" value="1"/>
</dbReference>
<evidence type="ECO:0000313" key="2">
    <source>
        <dbReference type="EMBL" id="GGG15356.1"/>
    </source>
</evidence>
<name>A0A917LE05_9NOCA</name>
<accession>A0A917LE05</accession>
<sequence>MTTTTRPEGRYPTPSRFSASKALALVLGALVIALGVAVAYLGYQKFTTPDVDGDVVSFVLVDDARVDIRLSVSRADPSLPAVCIVRARSKDGTETGRREVLIPASTSNTVDVQTFVIASQPPALGDLYGCSLNVPGYLTGT</sequence>
<dbReference type="AlphaFoldDB" id="A0A917LE05"/>
<reference evidence="2" key="2">
    <citation type="submission" date="2020-09" db="EMBL/GenBank/DDBJ databases">
        <authorList>
            <person name="Sun Q."/>
            <person name="Sedlacek I."/>
        </authorList>
    </citation>
    <scope>NUCLEOTIDE SEQUENCE</scope>
    <source>
        <strain evidence="2">CCM 7905</strain>
    </source>
</reference>
<comment type="caution">
    <text evidence="2">The sequence shown here is derived from an EMBL/GenBank/DDBJ whole genome shotgun (WGS) entry which is preliminary data.</text>
</comment>
<reference evidence="2" key="1">
    <citation type="journal article" date="2014" name="Int. J. Syst. Evol. Microbiol.">
        <title>Complete genome sequence of Corynebacterium casei LMG S-19264T (=DSM 44701T), isolated from a smear-ripened cheese.</title>
        <authorList>
            <consortium name="US DOE Joint Genome Institute (JGI-PGF)"/>
            <person name="Walter F."/>
            <person name="Albersmeier A."/>
            <person name="Kalinowski J."/>
            <person name="Ruckert C."/>
        </authorList>
    </citation>
    <scope>NUCLEOTIDE SEQUENCE</scope>
    <source>
        <strain evidence="2">CCM 7905</strain>
    </source>
</reference>
<evidence type="ECO:0000256" key="1">
    <source>
        <dbReference type="SAM" id="Phobius"/>
    </source>
</evidence>
<feature type="transmembrane region" description="Helical" evidence="1">
    <location>
        <begin position="22"/>
        <end position="43"/>
    </location>
</feature>
<keyword evidence="1" id="KW-1133">Transmembrane helix</keyword>
<keyword evidence="3" id="KW-1185">Reference proteome</keyword>
<protein>
    <recommendedName>
        <fullName evidence="4">DUF4307 domain-containing protein</fullName>
    </recommendedName>
</protein>
<evidence type="ECO:0008006" key="4">
    <source>
        <dbReference type="Google" id="ProtNLM"/>
    </source>
</evidence>